<name>A0A9Q0HBI0_9MAGN</name>
<dbReference type="AlphaFoldDB" id="A0A9Q0HBI0"/>
<dbReference type="Proteomes" id="UP001141806">
    <property type="component" value="Unassembled WGS sequence"/>
</dbReference>
<dbReference type="EMBL" id="JAMYWD010000009">
    <property type="protein sequence ID" value="KAJ4961017.1"/>
    <property type="molecule type" value="Genomic_DNA"/>
</dbReference>
<accession>A0A9Q0HBI0</accession>
<reference evidence="1" key="1">
    <citation type="journal article" date="2023" name="Plant J.">
        <title>The genome of the king protea, Protea cynaroides.</title>
        <authorList>
            <person name="Chang J."/>
            <person name="Duong T.A."/>
            <person name="Schoeman C."/>
            <person name="Ma X."/>
            <person name="Roodt D."/>
            <person name="Barker N."/>
            <person name="Li Z."/>
            <person name="Van de Peer Y."/>
            <person name="Mizrachi E."/>
        </authorList>
    </citation>
    <scope>NUCLEOTIDE SEQUENCE</scope>
    <source>
        <tissue evidence="1">Young leaves</tissue>
    </source>
</reference>
<organism evidence="1 2">
    <name type="scientific">Protea cynaroides</name>
    <dbReference type="NCBI Taxonomy" id="273540"/>
    <lineage>
        <taxon>Eukaryota</taxon>
        <taxon>Viridiplantae</taxon>
        <taxon>Streptophyta</taxon>
        <taxon>Embryophyta</taxon>
        <taxon>Tracheophyta</taxon>
        <taxon>Spermatophyta</taxon>
        <taxon>Magnoliopsida</taxon>
        <taxon>Proteales</taxon>
        <taxon>Proteaceae</taxon>
        <taxon>Protea</taxon>
    </lineage>
</organism>
<evidence type="ECO:0000313" key="1">
    <source>
        <dbReference type="EMBL" id="KAJ4961017.1"/>
    </source>
</evidence>
<dbReference type="OrthoDB" id="1733683at2759"/>
<sequence length="147" mass="17622">MFMSNIPTVGKQNLGFICSTHRMRRCPIKEISKQKQKGTGADECLRVHLPYSWERKLKLTTQAFFKMPNLRILRINGSYKSITFIEWESSHDNRIFFFRNLVWFCWDGFPFEYIPNNFYLGKLNILEIHFSQNSKKFGREPRLFKAK</sequence>
<protein>
    <submittedName>
        <fullName evidence="1">Uncharacterized protein</fullName>
    </submittedName>
</protein>
<proteinExistence type="predicted"/>
<keyword evidence="2" id="KW-1185">Reference proteome</keyword>
<gene>
    <name evidence="1" type="ORF">NE237_020927</name>
</gene>
<evidence type="ECO:0000313" key="2">
    <source>
        <dbReference type="Proteomes" id="UP001141806"/>
    </source>
</evidence>
<comment type="caution">
    <text evidence="1">The sequence shown here is derived from an EMBL/GenBank/DDBJ whole genome shotgun (WGS) entry which is preliminary data.</text>
</comment>